<gene>
    <name evidence="1" type="ORF">EIP91_011960</name>
</gene>
<keyword evidence="2" id="KW-1185">Reference proteome</keyword>
<dbReference type="Proteomes" id="UP000292702">
    <property type="component" value="Unassembled WGS sequence"/>
</dbReference>
<name>A0A4R0RXM1_9APHY</name>
<evidence type="ECO:0000313" key="2">
    <source>
        <dbReference type="Proteomes" id="UP000292702"/>
    </source>
</evidence>
<dbReference type="EMBL" id="RWJN01000086">
    <property type="protein sequence ID" value="TCD67774.1"/>
    <property type="molecule type" value="Genomic_DNA"/>
</dbReference>
<accession>A0A4R0RXM1</accession>
<sequence length="214" mass="24977">MSHSQCSEAHASAIQAIWATRQPRRRRHHHHRPHPSKEAALINAAGQYWVRKEDIFQRRNYILRPKFTCEKKVTWKGSPLDASSVRVLDFVNYSTDLESLQRMIDAYCPDTQRLVCIRRIRTGSEELRTLFMLSRPGTRGFESGVWNPCPPVLEVFKDEHNPSITFVVMPYYRNMQPRQLGPLSFLGYCELVEEAGSILKSLVFFHRLDVENIY</sequence>
<comment type="caution">
    <text evidence="1">The sequence shown here is derived from an EMBL/GenBank/DDBJ whole genome shotgun (WGS) entry which is preliminary data.</text>
</comment>
<evidence type="ECO:0000313" key="1">
    <source>
        <dbReference type="EMBL" id="TCD67774.1"/>
    </source>
</evidence>
<proteinExistence type="predicted"/>
<reference evidence="1 2" key="1">
    <citation type="submission" date="2018-11" db="EMBL/GenBank/DDBJ databases">
        <title>Genome assembly of Steccherinum ochraceum LE-BIN_3174, the white-rot fungus of the Steccherinaceae family (The Residual Polyporoid clade, Polyporales, Basidiomycota).</title>
        <authorList>
            <person name="Fedorova T.V."/>
            <person name="Glazunova O.A."/>
            <person name="Landesman E.O."/>
            <person name="Moiseenko K.V."/>
            <person name="Psurtseva N.V."/>
            <person name="Savinova O.S."/>
            <person name="Shakhova N.V."/>
            <person name="Tyazhelova T.V."/>
            <person name="Vasina D.V."/>
        </authorList>
    </citation>
    <scope>NUCLEOTIDE SEQUENCE [LARGE SCALE GENOMIC DNA]</scope>
    <source>
        <strain evidence="1 2">LE-BIN_3174</strain>
    </source>
</reference>
<dbReference type="AlphaFoldDB" id="A0A4R0RXM1"/>
<protein>
    <submittedName>
        <fullName evidence="1">Uncharacterized protein</fullName>
    </submittedName>
</protein>
<organism evidence="1 2">
    <name type="scientific">Steccherinum ochraceum</name>
    <dbReference type="NCBI Taxonomy" id="92696"/>
    <lineage>
        <taxon>Eukaryota</taxon>
        <taxon>Fungi</taxon>
        <taxon>Dikarya</taxon>
        <taxon>Basidiomycota</taxon>
        <taxon>Agaricomycotina</taxon>
        <taxon>Agaricomycetes</taxon>
        <taxon>Polyporales</taxon>
        <taxon>Steccherinaceae</taxon>
        <taxon>Steccherinum</taxon>
    </lineage>
</organism>